<evidence type="ECO:0000313" key="11">
    <source>
        <dbReference type="Proteomes" id="UP000419017"/>
    </source>
</evidence>
<evidence type="ECO:0000256" key="5">
    <source>
        <dbReference type="PIRNR" id="PIRNR038994"/>
    </source>
</evidence>
<dbReference type="Pfam" id="PF01979">
    <property type="entry name" value="Amidohydro_1"/>
    <property type="match status" value="1"/>
</dbReference>
<dbReference type="PANTHER" id="PTHR11113:SF14">
    <property type="entry name" value="N-ACETYLGLUCOSAMINE-6-PHOSPHATE DEACETYLASE"/>
    <property type="match status" value="1"/>
</dbReference>
<comment type="cofactor">
    <cofactor evidence="8">
        <name>a divalent metal cation</name>
        <dbReference type="ChEBI" id="CHEBI:60240"/>
    </cofactor>
    <text evidence="8">Binds 1 divalent metal cation per subunit.</text>
</comment>
<feature type="binding site" evidence="8">
    <location>
        <position position="192"/>
    </location>
    <ligand>
        <name>Zn(2+)</name>
        <dbReference type="ChEBI" id="CHEBI:29105"/>
    </ligand>
</feature>
<dbReference type="Gene3D" id="2.30.40.10">
    <property type="entry name" value="Urease, subunit C, domain 1"/>
    <property type="match status" value="1"/>
</dbReference>
<evidence type="ECO:0000259" key="9">
    <source>
        <dbReference type="Pfam" id="PF01979"/>
    </source>
</evidence>
<dbReference type="InterPro" id="IPR006680">
    <property type="entry name" value="Amidohydro-rel"/>
</dbReference>
<dbReference type="GO" id="GO:0006046">
    <property type="term" value="P:N-acetylglucosamine catabolic process"/>
    <property type="evidence" value="ECO:0007669"/>
    <property type="project" value="TreeGrafter"/>
</dbReference>
<proteinExistence type="inferred from homology"/>
<dbReference type="SUPFAM" id="SSF51338">
    <property type="entry name" value="Composite domain of metallo-dependent hydrolases"/>
    <property type="match status" value="1"/>
</dbReference>
<dbReference type="Proteomes" id="UP000419017">
    <property type="component" value="Unassembled WGS sequence"/>
</dbReference>
<feature type="binding site" evidence="8">
    <location>
        <position position="126"/>
    </location>
    <ligand>
        <name>Zn(2+)</name>
        <dbReference type="ChEBI" id="CHEBI:29105"/>
    </ligand>
</feature>
<feature type="binding site" evidence="7">
    <location>
        <position position="137"/>
    </location>
    <ligand>
        <name>substrate</name>
    </ligand>
</feature>
<dbReference type="EMBL" id="CABWIB010000001">
    <property type="protein sequence ID" value="VWL85399.1"/>
    <property type="molecule type" value="Genomic_DNA"/>
</dbReference>
<accession>A0A6I8M683</accession>
<gene>
    <name evidence="10" type="ORF">OMES3154_00684</name>
</gene>
<sequence>MLIRSKRVWVANKFLACIVSVKEDKIEKILPYDADVKVDYDFGNDRVVPGFIDVHTHGAVKYDTLDADEQGLKRWAKYLPSEGVVAFLPTTVTQTEEVLVKASKSVANVVRENDYEGARILGINFEGPFLDVAYKGAQPEQCIVKPDIEQFYRFQEAADGLIKIITMSLNKDEDYKMTRELASQDIIVSIGHGGTTYEEAILGFANGARLMTHTFNGMTGLHQRMPGQVGASMRVRDEFAEIICDGIHIHPDVMNTYFKSKGPDYAVMVSDSISAKAVDPNDEFYLGGERVYIHPDGSARRANGGLSGSTAKIIQGLKTCVVDAEIPFSYAINSCTINPARLLRIDDRKGKIKANYDADLVVIDDNYEIVKTMVLGKFLYSRD</sequence>
<evidence type="ECO:0000256" key="7">
    <source>
        <dbReference type="PIRSR" id="PIRSR038994-2"/>
    </source>
</evidence>
<dbReference type="RefSeq" id="WP_156683397.1">
    <property type="nucleotide sequence ID" value="NZ_CABWIB010000001.1"/>
</dbReference>
<dbReference type="InterPro" id="IPR003764">
    <property type="entry name" value="GlcNAc_6-P_deAcase"/>
</dbReference>
<evidence type="ECO:0000256" key="8">
    <source>
        <dbReference type="PIRSR" id="PIRSR038994-3"/>
    </source>
</evidence>
<organism evidence="10 11">
    <name type="scientific">Oceanivirga miroungae</name>
    <dbReference type="NCBI Taxonomy" id="1130046"/>
    <lineage>
        <taxon>Bacteria</taxon>
        <taxon>Fusobacteriati</taxon>
        <taxon>Fusobacteriota</taxon>
        <taxon>Fusobacteriia</taxon>
        <taxon>Fusobacteriales</taxon>
        <taxon>Leptotrichiaceae</taxon>
        <taxon>Oceanivirga</taxon>
    </lineage>
</organism>
<keyword evidence="11" id="KW-1185">Reference proteome</keyword>
<dbReference type="SUPFAM" id="SSF51556">
    <property type="entry name" value="Metallo-dependent hydrolases"/>
    <property type="match status" value="1"/>
</dbReference>
<dbReference type="CDD" id="cd00854">
    <property type="entry name" value="NagA"/>
    <property type="match status" value="1"/>
</dbReference>
<feature type="active site" description="Proton donor/acceptor" evidence="6">
    <location>
        <position position="271"/>
    </location>
</feature>
<feature type="binding site" evidence="7">
    <location>
        <begin position="306"/>
        <end position="308"/>
    </location>
    <ligand>
        <name>substrate</name>
    </ligand>
</feature>
<evidence type="ECO:0000256" key="4">
    <source>
        <dbReference type="ARBA" id="ARBA00023277"/>
    </source>
</evidence>
<reference evidence="10 11" key="1">
    <citation type="submission" date="2019-10" db="EMBL/GenBank/DDBJ databases">
        <authorList>
            <person name="Blom J."/>
        </authorList>
    </citation>
    <scope>NUCLEOTIDE SEQUENCE [LARGE SCALE GENOMIC DNA]</scope>
    <source>
        <strain evidence="10 11">ES3154-GLU</strain>
    </source>
</reference>
<evidence type="ECO:0000256" key="6">
    <source>
        <dbReference type="PIRSR" id="PIRSR038994-1"/>
    </source>
</evidence>
<dbReference type="PIRSF" id="PIRSF038994">
    <property type="entry name" value="NagA"/>
    <property type="match status" value="1"/>
</dbReference>
<feature type="binding site" evidence="8">
    <location>
        <position position="213"/>
    </location>
    <ligand>
        <name>Zn(2+)</name>
        <dbReference type="ChEBI" id="CHEBI:29105"/>
    </ligand>
</feature>
<dbReference type="InterPro" id="IPR032466">
    <property type="entry name" value="Metal_Hydrolase"/>
</dbReference>
<feature type="binding site" evidence="7">
    <location>
        <position position="248"/>
    </location>
    <ligand>
        <name>substrate</name>
    </ligand>
</feature>
<dbReference type="GO" id="GO:0008448">
    <property type="term" value="F:N-acetylglucosamine-6-phosphate deacetylase activity"/>
    <property type="evidence" value="ECO:0007669"/>
    <property type="project" value="InterPro"/>
</dbReference>
<dbReference type="Gene3D" id="3.20.20.140">
    <property type="entry name" value="Metal-dependent hydrolases"/>
    <property type="match status" value="1"/>
</dbReference>
<evidence type="ECO:0000313" key="10">
    <source>
        <dbReference type="EMBL" id="VWL85399.1"/>
    </source>
</evidence>
<evidence type="ECO:0000256" key="1">
    <source>
        <dbReference type="ARBA" id="ARBA00010716"/>
    </source>
</evidence>
<feature type="domain" description="Amidohydrolase-related" evidence="9">
    <location>
        <begin position="47"/>
        <end position="378"/>
    </location>
</feature>
<keyword evidence="4 5" id="KW-0119">Carbohydrate metabolism</keyword>
<dbReference type="InterPro" id="IPR011059">
    <property type="entry name" value="Metal-dep_hydrolase_composite"/>
</dbReference>
<dbReference type="NCBIfam" id="TIGR00221">
    <property type="entry name" value="nagA"/>
    <property type="match status" value="1"/>
</dbReference>
<dbReference type="AlphaFoldDB" id="A0A6I8M683"/>
<dbReference type="GO" id="GO:0046872">
    <property type="term" value="F:metal ion binding"/>
    <property type="evidence" value="ECO:0007669"/>
    <property type="project" value="UniProtKB-KW"/>
</dbReference>
<evidence type="ECO:0000256" key="2">
    <source>
        <dbReference type="ARBA" id="ARBA00022723"/>
    </source>
</evidence>
<comment type="similarity">
    <text evidence="1 5">Belongs to the metallo-dependent hydrolases superfamily. NagA family.</text>
</comment>
<keyword evidence="3 5" id="KW-0378">Hydrolase</keyword>
<protein>
    <submittedName>
        <fullName evidence="10">N-acetylglucosamine-6-phosphate deacetylase</fullName>
    </submittedName>
</protein>
<feature type="binding site" evidence="7">
    <location>
        <position position="224"/>
    </location>
    <ligand>
        <name>substrate</name>
    </ligand>
</feature>
<evidence type="ECO:0000256" key="3">
    <source>
        <dbReference type="ARBA" id="ARBA00022801"/>
    </source>
</evidence>
<dbReference type="PANTHER" id="PTHR11113">
    <property type="entry name" value="N-ACETYLGLUCOSAMINE-6-PHOSPHATE DEACETYLASE"/>
    <property type="match status" value="1"/>
</dbReference>
<keyword evidence="2 8" id="KW-0479">Metal-binding</keyword>
<feature type="binding site" evidence="7">
    <location>
        <begin position="216"/>
        <end position="217"/>
    </location>
    <ligand>
        <name>substrate</name>
    </ligand>
</feature>
<name>A0A6I8M683_9FUSO</name>